<gene>
    <name evidence="2" type="ORF">V1264_006695</name>
</gene>
<comment type="caution">
    <text evidence="2">The sequence shown here is derived from an EMBL/GenBank/DDBJ whole genome shotgun (WGS) entry which is preliminary data.</text>
</comment>
<proteinExistence type="predicted"/>
<feature type="region of interest" description="Disordered" evidence="1">
    <location>
        <begin position="382"/>
        <end position="412"/>
    </location>
</feature>
<name>A0AAN9AXZ9_9CAEN</name>
<dbReference type="InterPro" id="IPR001611">
    <property type="entry name" value="Leu-rich_rpt"/>
</dbReference>
<dbReference type="PROSITE" id="PS50096">
    <property type="entry name" value="IQ"/>
    <property type="match status" value="1"/>
</dbReference>
<evidence type="ECO:0000313" key="3">
    <source>
        <dbReference type="Proteomes" id="UP001374579"/>
    </source>
</evidence>
<reference evidence="2 3" key="1">
    <citation type="submission" date="2024-02" db="EMBL/GenBank/DDBJ databases">
        <title>Chromosome-scale genome assembly of the rough periwinkle Littorina saxatilis.</title>
        <authorList>
            <person name="De Jode A."/>
            <person name="Faria R."/>
            <person name="Formenti G."/>
            <person name="Sims Y."/>
            <person name="Smith T.P."/>
            <person name="Tracey A."/>
            <person name="Wood J.M.D."/>
            <person name="Zagrodzka Z.B."/>
            <person name="Johannesson K."/>
            <person name="Butlin R.K."/>
            <person name="Leder E.H."/>
        </authorList>
    </citation>
    <scope>NUCLEOTIDE SEQUENCE [LARGE SCALE GENOMIC DNA]</scope>
    <source>
        <strain evidence="2">Snail1</strain>
        <tissue evidence="2">Muscle</tissue>
    </source>
</reference>
<keyword evidence="3" id="KW-1185">Reference proteome</keyword>
<dbReference type="PANTHER" id="PTHR46723">
    <property type="entry name" value="LEUCINE-RICH REPEAT AND IQ DOMAIN-CONTAINING PROTEIN 3"/>
    <property type="match status" value="1"/>
</dbReference>
<feature type="region of interest" description="Disordered" evidence="1">
    <location>
        <begin position="1"/>
        <end position="20"/>
    </location>
</feature>
<dbReference type="AlphaFoldDB" id="A0AAN9AXZ9"/>
<dbReference type="Proteomes" id="UP001374579">
    <property type="component" value="Unassembled WGS sequence"/>
</dbReference>
<dbReference type="InterPro" id="IPR032675">
    <property type="entry name" value="LRR_dom_sf"/>
</dbReference>
<feature type="compositionally biased region" description="Basic residues" evidence="1">
    <location>
        <begin position="401"/>
        <end position="412"/>
    </location>
</feature>
<protein>
    <recommendedName>
        <fullName evidence="4">Leucine-rich repeat and IQ domain-containing protein 3</fullName>
    </recommendedName>
</protein>
<accession>A0AAN9AXZ9</accession>
<organism evidence="2 3">
    <name type="scientific">Littorina saxatilis</name>
    <dbReference type="NCBI Taxonomy" id="31220"/>
    <lineage>
        <taxon>Eukaryota</taxon>
        <taxon>Metazoa</taxon>
        <taxon>Spiralia</taxon>
        <taxon>Lophotrochozoa</taxon>
        <taxon>Mollusca</taxon>
        <taxon>Gastropoda</taxon>
        <taxon>Caenogastropoda</taxon>
        <taxon>Littorinimorpha</taxon>
        <taxon>Littorinoidea</taxon>
        <taxon>Littorinidae</taxon>
        <taxon>Littorina</taxon>
    </lineage>
</organism>
<dbReference type="InterPro" id="IPR052859">
    <property type="entry name" value="LRR-IQ_domain_protein"/>
</dbReference>
<dbReference type="PROSITE" id="PS51450">
    <property type="entry name" value="LRR"/>
    <property type="match status" value="1"/>
</dbReference>
<dbReference type="Gene3D" id="3.80.10.10">
    <property type="entry name" value="Ribonuclease Inhibitor"/>
    <property type="match status" value="1"/>
</dbReference>
<dbReference type="SUPFAM" id="SSF52058">
    <property type="entry name" value="L domain-like"/>
    <property type="match status" value="1"/>
</dbReference>
<evidence type="ECO:0008006" key="4">
    <source>
        <dbReference type="Google" id="ProtNLM"/>
    </source>
</evidence>
<sequence length="763" mass="86859">MVSVPDWSKFSRTSDSGQKTDSTALLNKYYKQRELEAIKQAEQTGYFLEPSEEYLLKNVGPYSGTTKDLSKMFVVRLTGLHLRKLGDIPLCSSLQICILANNFLTKIDALSSCQQLVKLDLHGNQLTSIPGQSFWSALRKLRAIYLHDNPLGKFETLQRLSGAPVLAIVTLFDTPLYLKKNYRHHVVNSVWTLKALDHHVVSDEEIIEDASFEGTFSALSRSFRLDLCPPSPPGATYRQEVLHFHQLEAQINKILARHSPVIIVQRYVRGYFARKRLGLVPPRRHQSYCRSQDVLMMPPVSSKPCSSASSRFMPSISGVPRFSGAVSESGAVPPPSPMPAGLNADMFTATDMPGEPGGRRQNIYINLAKLQTGTLQTLHNEAEKMDAGYPPTARSELASRERKKKKNKDKRKCKNIRSVRQFFGPVVDTEPDDDDKDIEEDDELPITQYRLRGRQPTVMLSDATAQMILSRVEAGVQVREAKAERVQTARSEPPPKVTPFNFRSNDQRLFARVHGTMGLSCLFAVQKAYRDREKAEKATAKMEYIMAMREERQRAKERIYMYQDEKRNQAIRKSDQDRARILDQMEKRELLRLKYLDKQQELKSRVNDISKSLQADNTFTVEFNTQQTSVSKALLRHNRQARFEGRLSTRKDKVTGLRHSDVEQQETVKKYMEHRQLMRQTETAMARAALDTRTLQETTERLMEARQRVAHRKAKQDTVTAFYPLPPSNVPPVVATAPTGLSRWEAGVVTQQGRVGRHNTLLS</sequence>
<evidence type="ECO:0000256" key="1">
    <source>
        <dbReference type="SAM" id="MobiDB-lite"/>
    </source>
</evidence>
<dbReference type="PANTHER" id="PTHR46723:SF1">
    <property type="entry name" value="LEUCINE-RICH REPEAT AND IQ DOMAIN-CONTAINING PROTEIN 3"/>
    <property type="match status" value="1"/>
</dbReference>
<evidence type="ECO:0000313" key="2">
    <source>
        <dbReference type="EMBL" id="KAK7095263.1"/>
    </source>
</evidence>
<dbReference type="EMBL" id="JBAMIC010000018">
    <property type="protein sequence ID" value="KAK7095263.1"/>
    <property type="molecule type" value="Genomic_DNA"/>
</dbReference>
<dbReference type="Pfam" id="PF13855">
    <property type="entry name" value="LRR_8"/>
    <property type="match status" value="1"/>
</dbReference>
<feature type="compositionally biased region" description="Polar residues" evidence="1">
    <location>
        <begin position="10"/>
        <end position="20"/>
    </location>
</feature>